<name>A0A7E4VJN9_PANRE</name>
<evidence type="ECO:0000256" key="2">
    <source>
        <dbReference type="ARBA" id="ARBA00022840"/>
    </source>
</evidence>
<evidence type="ECO:0000313" key="6">
    <source>
        <dbReference type="WBParaSite" id="Pan_g21900.t2"/>
    </source>
</evidence>
<dbReference type="Gene3D" id="3.40.850.10">
    <property type="entry name" value="Kinesin motor domain"/>
    <property type="match status" value="1"/>
</dbReference>
<keyword evidence="2" id="KW-0067">ATP-binding</keyword>
<organism evidence="5 6">
    <name type="scientific">Panagrellus redivivus</name>
    <name type="common">Microworm</name>
    <dbReference type="NCBI Taxonomy" id="6233"/>
    <lineage>
        <taxon>Eukaryota</taxon>
        <taxon>Metazoa</taxon>
        <taxon>Ecdysozoa</taxon>
        <taxon>Nematoda</taxon>
        <taxon>Chromadorea</taxon>
        <taxon>Rhabditida</taxon>
        <taxon>Tylenchina</taxon>
        <taxon>Panagrolaimomorpha</taxon>
        <taxon>Panagrolaimoidea</taxon>
        <taxon>Panagrolaimidae</taxon>
        <taxon>Panagrellus</taxon>
    </lineage>
</organism>
<proteinExistence type="inferred from homology"/>
<dbReference type="SUPFAM" id="SSF52540">
    <property type="entry name" value="P-loop containing nucleoside triphosphate hydrolases"/>
    <property type="match status" value="1"/>
</dbReference>
<dbReference type="WBParaSite" id="Pan_g21900.t2">
    <property type="protein sequence ID" value="Pan_g21900.t2"/>
    <property type="gene ID" value="Pan_g21900"/>
</dbReference>
<reference evidence="5" key="1">
    <citation type="journal article" date="2013" name="Genetics">
        <title>The draft genome and transcriptome of Panagrellus redivivus are shaped by the harsh demands of a free-living lifestyle.</title>
        <authorList>
            <person name="Srinivasan J."/>
            <person name="Dillman A.R."/>
            <person name="Macchietto M.G."/>
            <person name="Heikkinen L."/>
            <person name="Lakso M."/>
            <person name="Fracchia K.M."/>
            <person name="Antoshechkin I."/>
            <person name="Mortazavi A."/>
            <person name="Wong G."/>
            <person name="Sternberg P.W."/>
        </authorList>
    </citation>
    <scope>NUCLEOTIDE SEQUENCE [LARGE SCALE GENOMIC DNA]</scope>
    <source>
        <strain evidence="5">MT8872</strain>
    </source>
</reference>
<comment type="caution">
    <text evidence="3">Lacks conserved residue(s) required for the propagation of feature annotation.</text>
</comment>
<evidence type="ECO:0000256" key="1">
    <source>
        <dbReference type="ARBA" id="ARBA00022741"/>
    </source>
</evidence>
<dbReference type="GO" id="GO:0007018">
    <property type="term" value="P:microtubule-based movement"/>
    <property type="evidence" value="ECO:0007669"/>
    <property type="project" value="InterPro"/>
</dbReference>
<dbReference type="InterPro" id="IPR001752">
    <property type="entry name" value="Kinesin_motor_dom"/>
</dbReference>
<dbReference type="PROSITE" id="PS50067">
    <property type="entry name" value="KINESIN_MOTOR_2"/>
    <property type="match status" value="1"/>
</dbReference>
<comment type="similarity">
    <text evidence="3">Belongs to the TRAFAC class myosin-kinesin ATPase superfamily. Kinesin family.</text>
</comment>
<dbReference type="InterPro" id="IPR036961">
    <property type="entry name" value="Kinesin_motor_dom_sf"/>
</dbReference>
<dbReference type="InterPro" id="IPR027417">
    <property type="entry name" value="P-loop_NTPase"/>
</dbReference>
<reference evidence="6" key="2">
    <citation type="submission" date="2020-10" db="UniProtKB">
        <authorList>
            <consortium name="WormBaseParasite"/>
        </authorList>
    </citation>
    <scope>IDENTIFICATION</scope>
</reference>
<dbReference type="AlphaFoldDB" id="A0A7E4VJN9"/>
<dbReference type="Proteomes" id="UP000492821">
    <property type="component" value="Unassembled WGS sequence"/>
</dbReference>
<evidence type="ECO:0000259" key="4">
    <source>
        <dbReference type="PROSITE" id="PS50067"/>
    </source>
</evidence>
<dbReference type="GO" id="GO:0003777">
    <property type="term" value="F:microtubule motor activity"/>
    <property type="evidence" value="ECO:0007669"/>
    <property type="project" value="InterPro"/>
</dbReference>
<sequence length="189" mass="21043">MCHNNVTFLVVCCPFTAPPSAVRGFAGYSNFSFQLGGCPGVTRPLILTQRSVFKYRIQIETSLRSELCLAFTPSDSRVLPSAVTMHQKYSPNTSTATDKENVSVRKKWKGTRIRTVIRLRGDVECDGVIVTQKEDGDSVALFGDKDKNTYMFDRVLGPKATQKDVYDAVIRKFVAASLCMIFWARSGLL</sequence>
<dbReference type="GO" id="GO:0005524">
    <property type="term" value="F:ATP binding"/>
    <property type="evidence" value="ECO:0007669"/>
    <property type="project" value="UniProtKB-KW"/>
</dbReference>
<keyword evidence="1" id="KW-0547">Nucleotide-binding</keyword>
<evidence type="ECO:0000313" key="5">
    <source>
        <dbReference type="Proteomes" id="UP000492821"/>
    </source>
</evidence>
<accession>A0A7E4VJN9</accession>
<dbReference type="GO" id="GO:0008017">
    <property type="term" value="F:microtubule binding"/>
    <property type="evidence" value="ECO:0007669"/>
    <property type="project" value="InterPro"/>
</dbReference>
<feature type="domain" description="Kinesin motor" evidence="4">
    <location>
        <begin position="112"/>
        <end position="189"/>
    </location>
</feature>
<keyword evidence="5" id="KW-1185">Reference proteome</keyword>
<evidence type="ECO:0000256" key="3">
    <source>
        <dbReference type="PROSITE-ProRule" id="PRU00283"/>
    </source>
</evidence>
<protein>
    <submittedName>
        <fullName evidence="6">Kinesin motor domain-containing protein</fullName>
    </submittedName>
</protein>